<proteinExistence type="predicted"/>
<feature type="region of interest" description="Disordered" evidence="1">
    <location>
        <begin position="1"/>
        <end position="49"/>
    </location>
</feature>
<sequence length="69" mass="7833">MGSRPTQTQARSHLQKLNGAHTDCTLLINGRKQTRRLPRPANLSRQSDDRVPYTQMLSFQCGITSENLH</sequence>
<comment type="caution">
    <text evidence="2">The sequence shown here is derived from an EMBL/GenBank/DDBJ whole genome shotgun (WGS) entry which is preliminary data.</text>
</comment>
<evidence type="ECO:0000313" key="3">
    <source>
        <dbReference type="Proteomes" id="UP000290572"/>
    </source>
</evidence>
<organism evidence="2 3">
    <name type="scientific">Labeo rohita</name>
    <name type="common">Indian major carp</name>
    <name type="synonym">Cyprinus rohita</name>
    <dbReference type="NCBI Taxonomy" id="84645"/>
    <lineage>
        <taxon>Eukaryota</taxon>
        <taxon>Metazoa</taxon>
        <taxon>Chordata</taxon>
        <taxon>Craniata</taxon>
        <taxon>Vertebrata</taxon>
        <taxon>Euteleostomi</taxon>
        <taxon>Actinopterygii</taxon>
        <taxon>Neopterygii</taxon>
        <taxon>Teleostei</taxon>
        <taxon>Ostariophysi</taxon>
        <taxon>Cypriniformes</taxon>
        <taxon>Cyprinidae</taxon>
        <taxon>Labeoninae</taxon>
        <taxon>Labeonini</taxon>
        <taxon>Labeo</taxon>
    </lineage>
</organism>
<keyword evidence="3" id="KW-1185">Reference proteome</keyword>
<name>A0A498MWB1_LABRO</name>
<dbReference type="AlphaFoldDB" id="A0A498MWB1"/>
<protein>
    <submittedName>
        <fullName evidence="2">Uncharacterized protein</fullName>
    </submittedName>
</protein>
<accession>A0A498MWB1</accession>
<dbReference type="EMBL" id="QBIY01012520">
    <property type="protein sequence ID" value="RXN24741.1"/>
    <property type="molecule type" value="Genomic_DNA"/>
</dbReference>
<evidence type="ECO:0000313" key="2">
    <source>
        <dbReference type="EMBL" id="RXN24741.1"/>
    </source>
</evidence>
<feature type="compositionally biased region" description="Polar residues" evidence="1">
    <location>
        <begin position="1"/>
        <end position="12"/>
    </location>
</feature>
<dbReference type="Proteomes" id="UP000290572">
    <property type="component" value="Unassembled WGS sequence"/>
</dbReference>
<evidence type="ECO:0000256" key="1">
    <source>
        <dbReference type="SAM" id="MobiDB-lite"/>
    </source>
</evidence>
<gene>
    <name evidence="2" type="ORF">ROHU_022046</name>
</gene>
<reference evidence="2 3" key="1">
    <citation type="submission" date="2018-03" db="EMBL/GenBank/DDBJ databases">
        <title>Draft genome sequence of Rohu Carp (Labeo rohita).</title>
        <authorList>
            <person name="Das P."/>
            <person name="Kushwaha B."/>
            <person name="Joshi C.G."/>
            <person name="Kumar D."/>
            <person name="Nagpure N.S."/>
            <person name="Sahoo L."/>
            <person name="Das S.P."/>
            <person name="Bit A."/>
            <person name="Patnaik S."/>
            <person name="Meher P.K."/>
            <person name="Jayasankar P."/>
            <person name="Koringa P.G."/>
            <person name="Patel N.V."/>
            <person name="Hinsu A.T."/>
            <person name="Kumar R."/>
            <person name="Pandey M."/>
            <person name="Agarwal S."/>
            <person name="Srivastava S."/>
            <person name="Singh M."/>
            <person name="Iquebal M.A."/>
            <person name="Jaiswal S."/>
            <person name="Angadi U.B."/>
            <person name="Kumar N."/>
            <person name="Raza M."/>
            <person name="Shah T.M."/>
            <person name="Rai A."/>
            <person name="Jena J.K."/>
        </authorList>
    </citation>
    <scope>NUCLEOTIDE SEQUENCE [LARGE SCALE GENOMIC DNA]</scope>
    <source>
        <strain evidence="2">DASCIFA01</strain>
        <tissue evidence="2">Testis</tissue>
    </source>
</reference>